<keyword evidence="4" id="KW-0175">Coiled coil</keyword>
<reference evidence="8 9" key="1">
    <citation type="submission" date="2019-03" db="EMBL/GenBank/DDBJ databases">
        <title>Genomic Encyclopedia of Type Strains, Phase IV (KMG-IV): sequencing the most valuable type-strain genomes for metagenomic binning, comparative biology and taxonomic classification.</title>
        <authorList>
            <person name="Goeker M."/>
        </authorList>
    </citation>
    <scope>NUCLEOTIDE SEQUENCE [LARGE SCALE GENOMIC DNA]</scope>
    <source>
        <strain evidence="8 9">DSM 15505</strain>
    </source>
</reference>
<feature type="coiled-coil region" evidence="4">
    <location>
        <begin position="124"/>
        <end position="203"/>
    </location>
</feature>
<evidence type="ECO:0000256" key="1">
    <source>
        <dbReference type="ARBA" id="ARBA00004196"/>
    </source>
</evidence>
<keyword evidence="9" id="KW-1185">Reference proteome</keyword>
<dbReference type="NCBIfam" id="TIGR01730">
    <property type="entry name" value="RND_mfp"/>
    <property type="match status" value="1"/>
</dbReference>
<keyword evidence="5" id="KW-0472">Membrane</keyword>
<gene>
    <name evidence="8" type="ORF">DES49_0309</name>
</gene>
<dbReference type="Gene3D" id="2.40.420.20">
    <property type="match status" value="1"/>
</dbReference>
<protein>
    <submittedName>
        <fullName evidence="8">RND family efflux transporter MFP subunit</fullName>
    </submittedName>
</protein>
<dbReference type="InterPro" id="IPR006143">
    <property type="entry name" value="RND_pump_MFP"/>
</dbReference>
<dbReference type="SUPFAM" id="SSF111369">
    <property type="entry name" value="HlyD-like secretion proteins"/>
    <property type="match status" value="1"/>
</dbReference>
<evidence type="ECO:0000256" key="4">
    <source>
        <dbReference type="SAM" id="Coils"/>
    </source>
</evidence>
<evidence type="ECO:0000313" key="9">
    <source>
        <dbReference type="Proteomes" id="UP000295830"/>
    </source>
</evidence>
<dbReference type="Gene3D" id="1.10.287.470">
    <property type="entry name" value="Helix hairpin bin"/>
    <property type="match status" value="1"/>
</dbReference>
<dbReference type="OrthoDB" id="9781888at2"/>
<keyword evidence="5" id="KW-0812">Transmembrane</keyword>
<sequence>MSEAVNDSAARPETGRAGWFKTTIISILILALGAGLIWFIFRTEPSATRSEAPRDTAMLVEVTEVTKGTFRPTITAMGTVQPAREVVLRPRVSGMVVSHAPELTPGGIVEEGETLVRIDQADYETTLQQRRSELRQARADLEVEKGRQNVAEQEFQLLDEELSGPNRALVLRQPQLDSAQAAVEAAEAAVRQAQLQLERTRIKAPFDARVLTREVNTGSQVSTGESLARLVGVETYWVETTVPTDKLRWLSFPDGSNSEGAAVRVRNNTAWPEGVHREGRLYKLVGELEDNSRMARVLITIDDPFGLDSGEARKPPLLIGSYVENHIQGRAIQDVVKLDRNYVRRNNTVWVMADGELAIRDVEIRFQDAEHAYISSGLDDGDRVITSHLSTVVDGADVRLEDAEE</sequence>
<dbReference type="Proteomes" id="UP000295830">
    <property type="component" value="Unassembled WGS sequence"/>
</dbReference>
<dbReference type="InterPro" id="IPR058625">
    <property type="entry name" value="MdtA-like_BSH"/>
</dbReference>
<dbReference type="Pfam" id="PF25967">
    <property type="entry name" value="RND-MFP_C"/>
    <property type="match status" value="1"/>
</dbReference>
<dbReference type="EMBL" id="SOAX01000001">
    <property type="protein sequence ID" value="TDT44209.1"/>
    <property type="molecule type" value="Genomic_DNA"/>
</dbReference>
<dbReference type="PANTHER" id="PTHR30469">
    <property type="entry name" value="MULTIDRUG RESISTANCE PROTEIN MDTA"/>
    <property type="match status" value="1"/>
</dbReference>
<comment type="subcellular location">
    <subcellularLocation>
        <location evidence="1">Cell envelope</location>
    </subcellularLocation>
</comment>
<dbReference type="InterPro" id="IPR058627">
    <property type="entry name" value="MdtA-like_C"/>
</dbReference>
<dbReference type="AlphaFoldDB" id="A0A4R7K3M7"/>
<dbReference type="RefSeq" id="WP_133734615.1">
    <property type="nucleotide sequence ID" value="NZ_SOAX01000001.1"/>
</dbReference>
<dbReference type="Gene3D" id="2.40.50.100">
    <property type="match status" value="1"/>
</dbReference>
<dbReference type="PANTHER" id="PTHR30469:SF12">
    <property type="entry name" value="MULTIDRUG RESISTANCE PROTEIN MDTA"/>
    <property type="match status" value="1"/>
</dbReference>
<evidence type="ECO:0000256" key="2">
    <source>
        <dbReference type="ARBA" id="ARBA00009477"/>
    </source>
</evidence>
<feature type="domain" description="Multidrug resistance protein MdtA-like C-terminal permuted SH3" evidence="7">
    <location>
        <begin position="346"/>
        <end position="389"/>
    </location>
</feature>
<accession>A0A4R7K3M7</accession>
<dbReference type="GO" id="GO:0015562">
    <property type="term" value="F:efflux transmembrane transporter activity"/>
    <property type="evidence" value="ECO:0007669"/>
    <property type="project" value="TreeGrafter"/>
</dbReference>
<dbReference type="Pfam" id="PF25917">
    <property type="entry name" value="BSH_RND"/>
    <property type="match status" value="1"/>
</dbReference>
<evidence type="ECO:0000256" key="3">
    <source>
        <dbReference type="ARBA" id="ARBA00022448"/>
    </source>
</evidence>
<keyword evidence="3" id="KW-0813">Transport</keyword>
<organism evidence="8 9">
    <name type="scientific">Halospina denitrificans</name>
    <dbReference type="NCBI Taxonomy" id="332522"/>
    <lineage>
        <taxon>Bacteria</taxon>
        <taxon>Pseudomonadati</taxon>
        <taxon>Pseudomonadota</taxon>
        <taxon>Gammaproteobacteria</taxon>
        <taxon>Halospina</taxon>
    </lineage>
</organism>
<dbReference type="GO" id="GO:1990281">
    <property type="term" value="C:efflux pump complex"/>
    <property type="evidence" value="ECO:0007669"/>
    <property type="project" value="TreeGrafter"/>
</dbReference>
<evidence type="ECO:0000256" key="5">
    <source>
        <dbReference type="SAM" id="Phobius"/>
    </source>
</evidence>
<dbReference type="Gene3D" id="2.40.30.170">
    <property type="match status" value="1"/>
</dbReference>
<comment type="similarity">
    <text evidence="2">Belongs to the membrane fusion protein (MFP) (TC 8.A.1) family.</text>
</comment>
<evidence type="ECO:0000259" key="6">
    <source>
        <dbReference type="Pfam" id="PF25917"/>
    </source>
</evidence>
<feature type="transmembrane region" description="Helical" evidence="5">
    <location>
        <begin position="20"/>
        <end position="41"/>
    </location>
</feature>
<evidence type="ECO:0000313" key="8">
    <source>
        <dbReference type="EMBL" id="TDT44209.1"/>
    </source>
</evidence>
<comment type="caution">
    <text evidence="8">The sequence shown here is derived from an EMBL/GenBank/DDBJ whole genome shotgun (WGS) entry which is preliminary data.</text>
</comment>
<evidence type="ECO:0000259" key="7">
    <source>
        <dbReference type="Pfam" id="PF25967"/>
    </source>
</evidence>
<feature type="domain" description="Multidrug resistance protein MdtA-like barrel-sandwich hybrid" evidence="6">
    <location>
        <begin position="85"/>
        <end position="229"/>
    </location>
</feature>
<proteinExistence type="inferred from homology"/>
<keyword evidence="5" id="KW-1133">Transmembrane helix</keyword>
<name>A0A4R7K3M7_9GAMM</name>